<dbReference type="PANTHER" id="PTHR11620">
    <property type="entry name" value="60S RIBOSOMAL PROTEIN L23A"/>
    <property type="match status" value="1"/>
</dbReference>
<dbReference type="Proteomes" id="UP000064967">
    <property type="component" value="Chromosome"/>
</dbReference>
<evidence type="ECO:0000256" key="7">
    <source>
        <dbReference type="RuleBase" id="RU003934"/>
    </source>
</evidence>
<protein>
    <recommendedName>
        <fullName evidence="6">Large ribosomal subunit protein uL23</fullName>
    </recommendedName>
</protein>
<dbReference type="AlphaFoldDB" id="A0A0K1PKQ7"/>
<sequence length="99" mass="11424">MTPESVIRRPIFLTEKSNTLRSKNNQVIFEVLRGANKIQIKEAVQKLFNVKVESVNTMVYRGKDRRMGRGYAKMQNWKKAVVTLKEGENIDFFAESSEG</sequence>
<dbReference type="HAMAP" id="MF_01369_B">
    <property type="entry name" value="Ribosomal_uL23_B"/>
    <property type="match status" value="1"/>
</dbReference>
<reference evidence="8 9" key="1">
    <citation type="submission" date="2015-08" db="EMBL/GenBank/DDBJ databases">
        <authorList>
            <person name="Babu N.S."/>
            <person name="Beckwith C.J."/>
            <person name="Beseler K.G."/>
            <person name="Brison A."/>
            <person name="Carone J.V."/>
            <person name="Caskin T.P."/>
            <person name="Diamond M."/>
            <person name="Durham M.E."/>
            <person name="Foxe J.M."/>
            <person name="Go M."/>
            <person name="Henderson B.A."/>
            <person name="Jones I.B."/>
            <person name="McGettigan J.A."/>
            <person name="Micheletti S.J."/>
            <person name="Nasrallah M.E."/>
            <person name="Ortiz D."/>
            <person name="Piller C.R."/>
            <person name="Privatt S.R."/>
            <person name="Schneider S.L."/>
            <person name="Sharp S."/>
            <person name="Smith T.C."/>
            <person name="Stanton J.D."/>
            <person name="Ullery H.E."/>
            <person name="Wilson R.J."/>
            <person name="Serrano M.G."/>
            <person name="Buck G."/>
            <person name="Lee V."/>
            <person name="Wang Y."/>
            <person name="Carvalho R."/>
            <person name="Voegtly L."/>
            <person name="Shi R."/>
            <person name="Duckworth R."/>
            <person name="Johnson A."/>
            <person name="Loviza R."/>
            <person name="Walstead R."/>
            <person name="Shah Z."/>
            <person name="Kiflezghi M."/>
            <person name="Wade K."/>
            <person name="Ball S.L."/>
            <person name="Bradley K.W."/>
            <person name="Asai D.J."/>
            <person name="Bowman C.A."/>
            <person name="Russell D.A."/>
            <person name="Pope W.H."/>
            <person name="Jacobs-Sera D."/>
            <person name="Hendrix R.W."/>
            <person name="Hatfull G.F."/>
        </authorList>
    </citation>
    <scope>NUCLEOTIDE SEQUENCE [LARGE SCALE GENOMIC DNA]</scope>
    <source>
        <strain evidence="8 9">DSM 27648</strain>
    </source>
</reference>
<comment type="subunit">
    <text evidence="6">Part of the 50S ribosomal subunit. Contacts protein L29, and trigger factor when it is bound to the ribosome.</text>
</comment>
<dbReference type="GO" id="GO:0006412">
    <property type="term" value="P:translation"/>
    <property type="evidence" value="ECO:0007669"/>
    <property type="project" value="UniProtKB-UniRule"/>
</dbReference>
<keyword evidence="9" id="KW-1185">Reference proteome</keyword>
<keyword evidence="2 6" id="KW-0699">rRNA-binding</keyword>
<dbReference type="InterPro" id="IPR001014">
    <property type="entry name" value="Ribosomal_uL23_CS"/>
</dbReference>
<comment type="similarity">
    <text evidence="1 6 7">Belongs to the universal ribosomal protein uL23 family.</text>
</comment>
<keyword evidence="4 6" id="KW-0689">Ribosomal protein</keyword>
<proteinExistence type="inferred from homology"/>
<dbReference type="GO" id="GO:0003735">
    <property type="term" value="F:structural constituent of ribosome"/>
    <property type="evidence" value="ECO:0007669"/>
    <property type="project" value="InterPro"/>
</dbReference>
<evidence type="ECO:0000256" key="3">
    <source>
        <dbReference type="ARBA" id="ARBA00022884"/>
    </source>
</evidence>
<dbReference type="NCBIfam" id="NF004366">
    <property type="entry name" value="PRK05738.3-2"/>
    <property type="match status" value="1"/>
</dbReference>
<dbReference type="SUPFAM" id="SSF54189">
    <property type="entry name" value="Ribosomal proteins S24e, L23 and L15e"/>
    <property type="match status" value="1"/>
</dbReference>
<dbReference type="InterPro" id="IPR013025">
    <property type="entry name" value="Ribosomal_uL23-like"/>
</dbReference>
<dbReference type="NCBIfam" id="NF004359">
    <property type="entry name" value="PRK05738.1-3"/>
    <property type="match status" value="1"/>
</dbReference>
<evidence type="ECO:0000256" key="5">
    <source>
        <dbReference type="ARBA" id="ARBA00023274"/>
    </source>
</evidence>
<evidence type="ECO:0000256" key="1">
    <source>
        <dbReference type="ARBA" id="ARBA00006700"/>
    </source>
</evidence>
<dbReference type="OrthoDB" id="9793353at2"/>
<evidence type="ECO:0000256" key="2">
    <source>
        <dbReference type="ARBA" id="ARBA00022730"/>
    </source>
</evidence>
<dbReference type="GO" id="GO:1990904">
    <property type="term" value="C:ribonucleoprotein complex"/>
    <property type="evidence" value="ECO:0007669"/>
    <property type="project" value="UniProtKB-KW"/>
</dbReference>
<dbReference type="GO" id="GO:0019843">
    <property type="term" value="F:rRNA binding"/>
    <property type="evidence" value="ECO:0007669"/>
    <property type="project" value="UniProtKB-UniRule"/>
</dbReference>
<evidence type="ECO:0000256" key="4">
    <source>
        <dbReference type="ARBA" id="ARBA00022980"/>
    </source>
</evidence>
<dbReference type="RefSeq" id="WP_146645410.1">
    <property type="nucleotide sequence ID" value="NZ_CP012333.1"/>
</dbReference>
<dbReference type="EMBL" id="CP012333">
    <property type="protein sequence ID" value="AKU93694.1"/>
    <property type="molecule type" value="Genomic_DNA"/>
</dbReference>
<evidence type="ECO:0000313" key="9">
    <source>
        <dbReference type="Proteomes" id="UP000064967"/>
    </source>
</evidence>
<organism evidence="8 9">
    <name type="scientific">Labilithrix luteola</name>
    <dbReference type="NCBI Taxonomy" id="1391654"/>
    <lineage>
        <taxon>Bacteria</taxon>
        <taxon>Pseudomonadati</taxon>
        <taxon>Myxococcota</taxon>
        <taxon>Polyangia</taxon>
        <taxon>Polyangiales</taxon>
        <taxon>Labilitrichaceae</taxon>
        <taxon>Labilithrix</taxon>
    </lineage>
</organism>
<dbReference type="KEGG" id="llu:AKJ09_00358"/>
<evidence type="ECO:0000313" key="8">
    <source>
        <dbReference type="EMBL" id="AKU93694.1"/>
    </source>
</evidence>
<evidence type="ECO:0000256" key="6">
    <source>
        <dbReference type="HAMAP-Rule" id="MF_01369"/>
    </source>
</evidence>
<dbReference type="Gene3D" id="3.30.70.330">
    <property type="match status" value="1"/>
</dbReference>
<dbReference type="FunFam" id="3.30.70.330:FF:000001">
    <property type="entry name" value="50S ribosomal protein L23"/>
    <property type="match status" value="1"/>
</dbReference>
<dbReference type="STRING" id="1391654.AKJ09_00358"/>
<accession>A0A0K1PKQ7</accession>
<dbReference type="InterPro" id="IPR012678">
    <property type="entry name" value="Ribosomal_uL23/eL15/eS24_sf"/>
</dbReference>
<gene>
    <name evidence="6" type="primary">rplW</name>
    <name evidence="8" type="ORF">AKJ09_00358</name>
</gene>
<dbReference type="GO" id="GO:0005840">
    <property type="term" value="C:ribosome"/>
    <property type="evidence" value="ECO:0007669"/>
    <property type="project" value="UniProtKB-KW"/>
</dbReference>
<keyword evidence="3 6" id="KW-0694">RNA-binding</keyword>
<dbReference type="NCBIfam" id="NF004363">
    <property type="entry name" value="PRK05738.2-4"/>
    <property type="match status" value="1"/>
</dbReference>
<dbReference type="PATRIC" id="fig|1391654.3.peg.376"/>
<name>A0A0K1PKQ7_9BACT</name>
<dbReference type="Pfam" id="PF00276">
    <property type="entry name" value="Ribosomal_L23"/>
    <property type="match status" value="1"/>
</dbReference>
<comment type="function">
    <text evidence="6">One of the early assembly proteins it binds 23S rRNA. One of the proteins that surrounds the polypeptide exit tunnel on the outside of the ribosome. Forms the main docking site for trigger factor binding to the ribosome.</text>
</comment>
<keyword evidence="5 6" id="KW-0687">Ribonucleoprotein</keyword>
<dbReference type="InterPro" id="IPR012677">
    <property type="entry name" value="Nucleotide-bd_a/b_plait_sf"/>
</dbReference>
<dbReference type="PROSITE" id="PS00050">
    <property type="entry name" value="RIBOSOMAL_L23"/>
    <property type="match status" value="1"/>
</dbReference>